<dbReference type="SUPFAM" id="SSF81296">
    <property type="entry name" value="E set domains"/>
    <property type="match status" value="2"/>
</dbReference>
<dbReference type="InterPro" id="IPR013784">
    <property type="entry name" value="Carb-bd-like_fold"/>
</dbReference>
<dbReference type="InterPro" id="IPR024561">
    <property type="entry name" value="Pullul_strch_C"/>
</dbReference>
<sequence length="1432" mass="156928">MKLNQHFSILPLAAFVSMSLVSCGESEDIQSGAVLLTCDTPMVANAAGTECVAPEAKVCPFPSVPDATNEVCVTGPNPEIGLPAITPNESQAILYYNRGADDYNGWKLHTWNNETCDSLADTSVASSWNDGLIHNGVDPVFGAYWILDLKAEHGDCINFIVHKGDEKDLGSSDKKLDLTQPEADYARMGFAFKSETTIFKYPLKSLGDKALEISESAAHLIDANTLVWDLDTLEVAEVKLHHSAMADIEVADSVVSGDTVSFTETDLTDAQIERAPVINAWAAFANDLTADEAKNLLKSQLVAVAYDADGIAIDATWVQTAKALDALYTMADNDANEAVLGTVYENGIIQNSVWAPTAQQVMLKVYDANKTELASHAMNYDEVTGIWSYQGDSADLDRKFYQYEVTVYHYTNQQIETLLTSDPYSVSLSTNGEFSQFVNLNDPDLKPTDWETHAIPTIENIEDAVLLEAHIRDFSINDETVSAENRGKYLAFTETDSNSVKYLKRLADAGVTHFHMLPANDIATIEEDTASRIDLTNSVAELCEVKTDAAICGVENETDTLWQVLEAYVDDYEPKKAQTLITEIKDIDGFNWGYDPHHFNAPEGSYASNPDGVTRIIEMREMNQALHKLGLRVVLDVVYNHTSASGLWDNSVFDKVVPGYYHRRNEVSGNVENSSCCDNTATENQMFDKFIQDSLVLWTEAYKFDGFRFDIMGHIPKSTLLEARDKVAAIDPDTYFYGEGWNFGEDVQNDRLFEQARQDNMGGSEIGTFNDRPRDDIRNAALFNQDGSLDSQDYIRLGLAGTLADFPLMGNLGNVATGSSFARASYALDPADVINYVSKHDNETLWDQLQYGLPESYNLAERVRAHNIAASIPVLSQGIPFFQLGVDLMRSKSMDRDSYNSGDWFNYIDLSMQQHNWNIGLPPAEKNEEKWDAIAKLLYAVDKPSSYELEMSANVFAEFLQIRDQSPLMRLTNAQDIIDRVGFHNVGARQTQGLIVMSIDDGSEWTDIDPNLDAMLIVINGSNIAQSHTIATASGFELHSIQQNSYDSVVTGASFTQGEGEGTFDVPALTTAVFVKPQGDAQGAGLSAQATQGAPDVVPFGDTPVYLKGDMNGWSNEMQLSYVGNGIYQTRVELMAGQSYGFKLADADWASIIYGAAEGADGAVAEGTDKTLSLGGGTGNLSFTPDTDATYIFSFDASDKDAVVLNIVNEEPFVGVDVLLRGDMNGWSETDAFVYQGGRIYILNTSLAAGTYGFKIADAQWGELGVNFGAESEAQAQVELAEAEYLASTQNNLSITLAEDAELVFIFDMTNLEPKLRVYKANFFADTPVFIRGGMNDWGEVDQLSYNNDGTYSVDLTLAAGDYEFKIASADWSTVDLGAVSENVANVELAVDEQLAFKGDNMTFTADSDGIYRFLVEGPDGANPNLTISLLP</sequence>
<evidence type="ECO:0000313" key="11">
    <source>
        <dbReference type="Proteomes" id="UP001163726"/>
    </source>
</evidence>
<evidence type="ECO:0000259" key="6">
    <source>
        <dbReference type="Pfam" id="PF03714"/>
    </source>
</evidence>
<evidence type="ECO:0000259" key="7">
    <source>
        <dbReference type="Pfam" id="PF11852"/>
    </source>
</evidence>
<feature type="domain" description="Alpha-1,6-glucosidases pullulanase-type C-terminal" evidence="7">
    <location>
        <begin position="912"/>
        <end position="1076"/>
    </location>
</feature>
<evidence type="ECO:0000256" key="3">
    <source>
        <dbReference type="ARBA" id="ARBA00022801"/>
    </source>
</evidence>
<dbReference type="Gene3D" id="3.20.20.80">
    <property type="entry name" value="Glycosidases"/>
    <property type="match status" value="1"/>
</dbReference>
<proteinExistence type="inferred from homology"/>
<dbReference type="PROSITE" id="PS51257">
    <property type="entry name" value="PROKAR_LIPOPROTEIN"/>
    <property type="match status" value="1"/>
</dbReference>
<accession>A0ABY7AQD2</accession>
<organism evidence="10 11">
    <name type="scientific">Catenovulum adriaticum</name>
    <dbReference type="NCBI Taxonomy" id="2984846"/>
    <lineage>
        <taxon>Bacteria</taxon>
        <taxon>Pseudomonadati</taxon>
        <taxon>Pseudomonadota</taxon>
        <taxon>Gammaproteobacteria</taxon>
        <taxon>Alteromonadales</taxon>
        <taxon>Alteromonadaceae</taxon>
        <taxon>Catenovulum</taxon>
    </lineage>
</organism>
<feature type="domain" description="Pullulanase N2" evidence="8">
    <location>
        <begin position="216"/>
        <end position="325"/>
    </location>
</feature>
<dbReference type="SUPFAM" id="SSF51445">
    <property type="entry name" value="(Trans)glycosidases"/>
    <property type="match status" value="1"/>
</dbReference>
<gene>
    <name evidence="10" type="ORF">OLW01_03435</name>
</gene>
<evidence type="ECO:0000259" key="9">
    <source>
        <dbReference type="Pfam" id="PF18494"/>
    </source>
</evidence>
<dbReference type="CDD" id="cd02860">
    <property type="entry name" value="E_set_Pullulanase"/>
    <property type="match status" value="1"/>
</dbReference>
<dbReference type="SUPFAM" id="SSF51011">
    <property type="entry name" value="Glycosyl hydrolase domain"/>
    <property type="match status" value="1"/>
</dbReference>
<dbReference type="Gene3D" id="2.60.40.1180">
    <property type="entry name" value="Golgi alpha-mannosidase II"/>
    <property type="match status" value="1"/>
</dbReference>
<dbReference type="Gene3D" id="2.60.40.10">
    <property type="entry name" value="Immunoglobulins"/>
    <property type="match status" value="4"/>
</dbReference>
<dbReference type="Gene3D" id="2.60.40.1110">
    <property type="match status" value="1"/>
</dbReference>
<dbReference type="EMBL" id="CP109965">
    <property type="protein sequence ID" value="WAJ70876.1"/>
    <property type="molecule type" value="Genomic_DNA"/>
</dbReference>
<dbReference type="Proteomes" id="UP001163726">
    <property type="component" value="Chromosome"/>
</dbReference>
<dbReference type="InterPro" id="IPR017853">
    <property type="entry name" value="GH"/>
</dbReference>
<comment type="similarity">
    <text evidence="1">Belongs to the glycosyl hydrolase 13 family.</text>
</comment>
<evidence type="ECO:0000256" key="1">
    <source>
        <dbReference type="ARBA" id="ARBA00008061"/>
    </source>
</evidence>
<dbReference type="Gene3D" id="2.60.40.1130">
    <property type="entry name" value="Rab geranylgeranyltransferase alpha-subunit, insert domain"/>
    <property type="match status" value="1"/>
</dbReference>
<dbReference type="CDD" id="cd02861">
    <property type="entry name" value="E_set_pullulanase_like"/>
    <property type="match status" value="3"/>
</dbReference>
<dbReference type="InterPro" id="IPR004193">
    <property type="entry name" value="Glyco_hydro_13_N"/>
</dbReference>
<evidence type="ECO:0000256" key="4">
    <source>
        <dbReference type="ARBA" id="ARBA00023295"/>
    </source>
</evidence>
<feature type="domain" description="Pullulanase carbohydrate-binding module 41" evidence="6">
    <location>
        <begin position="92"/>
        <end position="180"/>
    </location>
</feature>
<dbReference type="CDD" id="cd11341">
    <property type="entry name" value="AmyAc_Pullulanase_LD-like"/>
    <property type="match status" value="1"/>
</dbReference>
<dbReference type="Pfam" id="PF03714">
    <property type="entry name" value="PUD"/>
    <property type="match status" value="1"/>
</dbReference>
<dbReference type="PANTHER" id="PTHR43002">
    <property type="entry name" value="GLYCOGEN DEBRANCHING ENZYME"/>
    <property type="match status" value="1"/>
</dbReference>
<dbReference type="InterPro" id="IPR005323">
    <property type="entry name" value="CBM41_pullulanase"/>
</dbReference>
<feature type="domain" description="Pullulanase Ins" evidence="9">
    <location>
        <begin position="522"/>
        <end position="590"/>
    </location>
</feature>
<keyword evidence="4" id="KW-0326">Glycosidase</keyword>
<evidence type="ECO:0000256" key="2">
    <source>
        <dbReference type="ARBA" id="ARBA00022729"/>
    </source>
</evidence>
<dbReference type="InterPro" id="IPR013783">
    <property type="entry name" value="Ig-like_fold"/>
</dbReference>
<protein>
    <submittedName>
        <fullName evidence="10">DUF3372 domain-containing protein</fullName>
    </submittedName>
</protein>
<feature type="domain" description="Glycoside hydrolase family 13 N-terminal" evidence="5">
    <location>
        <begin position="340"/>
        <end position="425"/>
    </location>
</feature>
<dbReference type="SUPFAM" id="SSF49452">
    <property type="entry name" value="Starch-binding domain-like"/>
    <property type="match status" value="1"/>
</dbReference>
<reference evidence="10" key="1">
    <citation type="submission" date="2022-10" db="EMBL/GenBank/DDBJ databases">
        <title>Catenovulum adriacola sp. nov. isolated in the Harbour of Susak.</title>
        <authorList>
            <person name="Schoch T."/>
            <person name="Reich S.J."/>
            <person name="Stoeferle S."/>
            <person name="Flaiz M."/>
            <person name="Kazda M."/>
            <person name="Riedel C.U."/>
            <person name="Duerre P."/>
        </authorList>
    </citation>
    <scope>NUCLEOTIDE SEQUENCE</scope>
    <source>
        <strain evidence="10">TS8</strain>
    </source>
</reference>
<keyword evidence="2" id="KW-0732">Signal</keyword>
<evidence type="ECO:0000313" key="10">
    <source>
        <dbReference type="EMBL" id="WAJ70876.1"/>
    </source>
</evidence>
<keyword evidence="3" id="KW-0378">Hydrolase</keyword>
<evidence type="ECO:0000259" key="5">
    <source>
        <dbReference type="Pfam" id="PF02922"/>
    </source>
</evidence>
<dbReference type="Pfam" id="PF17967">
    <property type="entry name" value="Pullulanase_N2"/>
    <property type="match status" value="1"/>
</dbReference>
<dbReference type="InterPro" id="IPR014756">
    <property type="entry name" value="Ig_E-set"/>
</dbReference>
<dbReference type="CDD" id="cd10315">
    <property type="entry name" value="CBM41_pullulanase"/>
    <property type="match status" value="1"/>
</dbReference>
<keyword evidence="11" id="KW-1185">Reference proteome</keyword>
<dbReference type="Pfam" id="PF02922">
    <property type="entry name" value="CBM_48"/>
    <property type="match status" value="1"/>
</dbReference>
<name>A0ABY7AQD2_9ALTE</name>
<dbReference type="InterPro" id="IPR013780">
    <property type="entry name" value="Glyco_hydro_b"/>
</dbReference>
<dbReference type="RefSeq" id="WP_268075223.1">
    <property type="nucleotide sequence ID" value="NZ_CP109965.1"/>
</dbReference>
<dbReference type="InterPro" id="IPR040671">
    <property type="entry name" value="Pullulanase_N2"/>
</dbReference>
<evidence type="ECO:0000259" key="8">
    <source>
        <dbReference type="Pfam" id="PF17967"/>
    </source>
</evidence>
<dbReference type="Pfam" id="PF18494">
    <property type="entry name" value="Pullulanase_Ins"/>
    <property type="match status" value="1"/>
</dbReference>
<dbReference type="Pfam" id="PF11852">
    <property type="entry name" value="Pullul_strch_C"/>
    <property type="match status" value="1"/>
</dbReference>
<dbReference type="InterPro" id="IPR041111">
    <property type="entry name" value="Pullulanase_Ins"/>
</dbReference>